<comment type="caution">
    <text evidence="1">The sequence shown here is derived from an EMBL/GenBank/DDBJ whole genome shotgun (WGS) entry which is preliminary data.</text>
</comment>
<accession>A0A0K9GTA0</accession>
<gene>
    <name evidence="1" type="ORF">AC625_10325</name>
</gene>
<organism evidence="1 2">
    <name type="scientific">Peribacillus loiseleuriae</name>
    <dbReference type="NCBI Taxonomy" id="1679170"/>
    <lineage>
        <taxon>Bacteria</taxon>
        <taxon>Bacillati</taxon>
        <taxon>Bacillota</taxon>
        <taxon>Bacilli</taxon>
        <taxon>Bacillales</taxon>
        <taxon>Bacillaceae</taxon>
        <taxon>Peribacillus</taxon>
    </lineage>
</organism>
<protein>
    <submittedName>
        <fullName evidence="1">Uncharacterized protein</fullName>
    </submittedName>
</protein>
<dbReference type="RefSeq" id="WP_049681221.1">
    <property type="nucleotide sequence ID" value="NZ_JBIVOD010000022.1"/>
</dbReference>
<keyword evidence="2" id="KW-1185">Reference proteome</keyword>
<proteinExistence type="predicted"/>
<dbReference type="EMBL" id="LFZW01000001">
    <property type="protein sequence ID" value="KMY49875.1"/>
    <property type="molecule type" value="Genomic_DNA"/>
</dbReference>
<dbReference type="AlphaFoldDB" id="A0A0K9GTA0"/>
<evidence type="ECO:0000313" key="1">
    <source>
        <dbReference type="EMBL" id="KMY49875.1"/>
    </source>
</evidence>
<dbReference type="OrthoDB" id="9155804at2"/>
<reference evidence="2" key="1">
    <citation type="submission" date="2015-07" db="EMBL/GenBank/DDBJ databases">
        <title>Genome sequencing project for genomic taxonomy and phylogenomics of Bacillus-like bacteria.</title>
        <authorList>
            <person name="Liu B."/>
            <person name="Wang J."/>
            <person name="Zhu Y."/>
            <person name="Liu G."/>
            <person name="Chen Q."/>
            <person name="Chen Z."/>
            <person name="Lan J."/>
            <person name="Che J."/>
            <person name="Ge C."/>
            <person name="Shi H."/>
            <person name="Pan Z."/>
            <person name="Liu X."/>
        </authorList>
    </citation>
    <scope>NUCLEOTIDE SEQUENCE [LARGE SCALE GENOMIC DNA]</scope>
    <source>
        <strain evidence="2">FJAT-27997</strain>
    </source>
</reference>
<name>A0A0K9GTA0_9BACI</name>
<sequence length="63" mass="7220">MRDVIHDCFVDVLGTGPSEQQIDEVMKNLPSEIKLLAEQLGENDAEVRDTIYVWVNENINDFI</sequence>
<evidence type="ECO:0000313" key="2">
    <source>
        <dbReference type="Proteomes" id="UP000037146"/>
    </source>
</evidence>
<dbReference type="Proteomes" id="UP000037146">
    <property type="component" value="Unassembled WGS sequence"/>
</dbReference>
<dbReference type="STRING" id="1679170.AC625_10325"/>
<dbReference type="PATRIC" id="fig|1679170.3.peg.2303"/>